<evidence type="ECO:0000313" key="1">
    <source>
        <dbReference type="EMBL" id="DAD79333.1"/>
    </source>
</evidence>
<name>A0A8S5MAJ3_9CAUD</name>
<organism evidence="1">
    <name type="scientific">Myoviridae sp. ctNQr16</name>
    <dbReference type="NCBI Taxonomy" id="2826644"/>
    <lineage>
        <taxon>Viruses</taxon>
        <taxon>Duplodnaviria</taxon>
        <taxon>Heunggongvirae</taxon>
        <taxon>Uroviricota</taxon>
        <taxon>Caudoviricetes</taxon>
    </lineage>
</organism>
<reference evidence="1" key="1">
    <citation type="journal article" date="2021" name="Proc. Natl. Acad. Sci. U.S.A.">
        <title>A Catalog of Tens of Thousands of Viruses from Human Metagenomes Reveals Hidden Associations with Chronic Diseases.</title>
        <authorList>
            <person name="Tisza M.J."/>
            <person name="Buck C.B."/>
        </authorList>
    </citation>
    <scope>NUCLEOTIDE SEQUENCE</scope>
    <source>
        <strain evidence="1">CtNQr16</strain>
    </source>
</reference>
<protein>
    <submittedName>
        <fullName evidence="1">Uncharacterized protein</fullName>
    </submittedName>
</protein>
<sequence>MVLIPPSRKIRWYFYTIKYDLKSSYQMISAFFIWQGKAVKTKSL</sequence>
<dbReference type="EMBL" id="BK014863">
    <property type="protein sequence ID" value="DAD79333.1"/>
    <property type="molecule type" value="Genomic_DNA"/>
</dbReference>
<proteinExistence type="predicted"/>
<accession>A0A8S5MAJ3</accession>